<evidence type="ECO:0000313" key="1">
    <source>
        <dbReference type="EMBL" id="KKN10113.1"/>
    </source>
</evidence>
<name>A0A0F9QY83_9ZZZZ</name>
<comment type="caution">
    <text evidence="1">The sequence shown here is derived from an EMBL/GenBank/DDBJ whole genome shotgun (WGS) entry which is preliminary data.</text>
</comment>
<reference evidence="1" key="1">
    <citation type="journal article" date="2015" name="Nature">
        <title>Complex archaea that bridge the gap between prokaryotes and eukaryotes.</title>
        <authorList>
            <person name="Spang A."/>
            <person name="Saw J.H."/>
            <person name="Jorgensen S.L."/>
            <person name="Zaremba-Niedzwiedzka K."/>
            <person name="Martijn J."/>
            <person name="Lind A.E."/>
            <person name="van Eijk R."/>
            <person name="Schleper C."/>
            <person name="Guy L."/>
            <person name="Ettema T.J."/>
        </authorList>
    </citation>
    <scope>NUCLEOTIDE SEQUENCE</scope>
</reference>
<dbReference type="AlphaFoldDB" id="A0A0F9QY83"/>
<organism evidence="1">
    <name type="scientific">marine sediment metagenome</name>
    <dbReference type="NCBI Taxonomy" id="412755"/>
    <lineage>
        <taxon>unclassified sequences</taxon>
        <taxon>metagenomes</taxon>
        <taxon>ecological metagenomes</taxon>
    </lineage>
</organism>
<dbReference type="EMBL" id="LAZR01004276">
    <property type="protein sequence ID" value="KKN10113.1"/>
    <property type="molecule type" value="Genomic_DNA"/>
</dbReference>
<protein>
    <submittedName>
        <fullName evidence="1">Uncharacterized protein</fullName>
    </submittedName>
</protein>
<gene>
    <name evidence="1" type="ORF">LCGC14_1039960</name>
</gene>
<proteinExistence type="predicted"/>
<accession>A0A0F9QY83</accession>
<sequence>MTLKTPQEVAEKWATRLGQSTPAITAGVNRVTVNPAEKALASKDKMVGR</sequence>